<evidence type="ECO:0008006" key="4">
    <source>
        <dbReference type="Google" id="ProtNLM"/>
    </source>
</evidence>
<dbReference type="Proteomes" id="UP001500967">
    <property type="component" value="Unassembled WGS sequence"/>
</dbReference>
<organism evidence="2 3">
    <name type="scientific">Cryptosporangium japonicum</name>
    <dbReference type="NCBI Taxonomy" id="80872"/>
    <lineage>
        <taxon>Bacteria</taxon>
        <taxon>Bacillati</taxon>
        <taxon>Actinomycetota</taxon>
        <taxon>Actinomycetes</taxon>
        <taxon>Cryptosporangiales</taxon>
        <taxon>Cryptosporangiaceae</taxon>
        <taxon>Cryptosporangium</taxon>
    </lineage>
</organism>
<feature type="transmembrane region" description="Helical" evidence="1">
    <location>
        <begin position="150"/>
        <end position="173"/>
    </location>
</feature>
<evidence type="ECO:0000313" key="3">
    <source>
        <dbReference type="Proteomes" id="UP001500967"/>
    </source>
</evidence>
<accession>A0ABP3EP32</accession>
<keyword evidence="3" id="KW-1185">Reference proteome</keyword>
<keyword evidence="1" id="KW-0472">Membrane</keyword>
<keyword evidence="1" id="KW-1133">Transmembrane helix</keyword>
<evidence type="ECO:0000256" key="1">
    <source>
        <dbReference type="SAM" id="Phobius"/>
    </source>
</evidence>
<dbReference type="RefSeq" id="WP_344652776.1">
    <property type="nucleotide sequence ID" value="NZ_BAAAGX010000028.1"/>
</dbReference>
<keyword evidence="1" id="KW-0812">Transmembrane</keyword>
<feature type="transmembrane region" description="Helical" evidence="1">
    <location>
        <begin position="58"/>
        <end position="79"/>
    </location>
</feature>
<dbReference type="EMBL" id="BAAAGX010000028">
    <property type="protein sequence ID" value="GAA0269080.1"/>
    <property type="molecule type" value="Genomic_DNA"/>
</dbReference>
<feature type="transmembrane region" description="Helical" evidence="1">
    <location>
        <begin position="180"/>
        <end position="199"/>
    </location>
</feature>
<proteinExistence type="predicted"/>
<evidence type="ECO:0000313" key="2">
    <source>
        <dbReference type="EMBL" id="GAA0269080.1"/>
    </source>
</evidence>
<feature type="transmembrane region" description="Helical" evidence="1">
    <location>
        <begin position="86"/>
        <end position="106"/>
    </location>
</feature>
<comment type="caution">
    <text evidence="2">The sequence shown here is derived from an EMBL/GenBank/DDBJ whole genome shotgun (WGS) entry which is preliminary data.</text>
</comment>
<protein>
    <recommendedName>
        <fullName evidence="4">Integral membrane protein</fullName>
    </recommendedName>
</protein>
<sequence>MRKSLTFLSATLVVAFVVVPGWVAGRGADGSLRPAFVAWWRSGSGALSPELTRIVDHWFRYHVVKGLIAALLLVVLIVLGTRVAGWALVPVVALGSLALVSVMANLQGAVAPFASLFPLLSADDLRGPAAALRAGTRSPALRVMIDDYTAYHAAMVGAAGLVAVALVVAVVVLVRRRAPWPAVAVAALVATGALVLTVANVTTTLDPEPGLLGLLDGGW</sequence>
<gene>
    <name evidence="2" type="ORF">GCM10009539_65260</name>
</gene>
<reference evidence="3" key="1">
    <citation type="journal article" date="2019" name="Int. J. Syst. Evol. Microbiol.">
        <title>The Global Catalogue of Microorganisms (GCM) 10K type strain sequencing project: providing services to taxonomists for standard genome sequencing and annotation.</title>
        <authorList>
            <consortium name="The Broad Institute Genomics Platform"/>
            <consortium name="The Broad Institute Genome Sequencing Center for Infectious Disease"/>
            <person name="Wu L."/>
            <person name="Ma J."/>
        </authorList>
    </citation>
    <scope>NUCLEOTIDE SEQUENCE [LARGE SCALE GENOMIC DNA]</scope>
    <source>
        <strain evidence="3">JCM 10425</strain>
    </source>
</reference>
<name>A0ABP3EP32_9ACTN</name>